<dbReference type="AlphaFoldDB" id="A0A2V4BJD3"/>
<evidence type="ECO:0000259" key="1">
    <source>
        <dbReference type="Pfam" id="PF00535"/>
    </source>
</evidence>
<dbReference type="PANTHER" id="PTHR43685:SF2">
    <property type="entry name" value="GLYCOSYLTRANSFERASE 2-LIKE DOMAIN-CONTAINING PROTEIN"/>
    <property type="match status" value="1"/>
</dbReference>
<proteinExistence type="predicted"/>
<evidence type="ECO:0000313" key="3">
    <source>
        <dbReference type="Proteomes" id="UP000247903"/>
    </source>
</evidence>
<dbReference type="PANTHER" id="PTHR43685">
    <property type="entry name" value="GLYCOSYLTRANSFERASE"/>
    <property type="match status" value="1"/>
</dbReference>
<dbReference type="OrthoDB" id="761861at2"/>
<dbReference type="CDD" id="cd00761">
    <property type="entry name" value="Glyco_tranf_GTA_type"/>
    <property type="match status" value="1"/>
</dbReference>
<reference evidence="2 3" key="1">
    <citation type="submission" date="2018-05" db="EMBL/GenBank/DDBJ databases">
        <title>Flavobacterium sp. strain IMCC34759, incomplete genome.</title>
        <authorList>
            <person name="Joung Y."/>
            <person name="Cho J."/>
        </authorList>
    </citation>
    <scope>NUCLEOTIDE SEQUENCE [LARGE SCALE GENOMIC DNA]</scope>
    <source>
        <strain evidence="2 3">IMCC34759</strain>
    </source>
</reference>
<dbReference type="Gene3D" id="3.90.550.10">
    <property type="entry name" value="Spore Coat Polysaccharide Biosynthesis Protein SpsA, Chain A"/>
    <property type="match status" value="1"/>
</dbReference>
<dbReference type="Proteomes" id="UP000247903">
    <property type="component" value="Unassembled WGS sequence"/>
</dbReference>
<accession>A0A2V4BJD3</accession>
<gene>
    <name evidence="2" type="ORF">DMB65_19605</name>
</gene>
<name>A0A2V4BJD3_9FLAO</name>
<evidence type="ECO:0000313" key="2">
    <source>
        <dbReference type="EMBL" id="PXY39086.1"/>
    </source>
</evidence>
<sequence length="300" mass="35402">MLSILIPTYNYNVYNLVLELHIQCLESGIIFEIIVIDDGSNTRILENEKINTLSYSSYEKLKSNIGRSKIRNLLAQKGNYQWLLFLDADVFPKNKNFISAYIQCINNEEKTVNGGLLYPENKPEKNKLFRWIYGKRREALPFEKRKKNPYLSFLTLNFLINKSVFEKVSFNETIPNLRHEDTLFSYNLMRKNITIEHIDNPVYHYGMDDFEIAIRKENESLTALKYLIDNKLISKDYVRISKLFSTITKLKLISLLVLFHKLTKYLFLKNLAGKYPMLYVFDLYRLGYIAKLEKESRGLL</sequence>
<organism evidence="2 3">
    <name type="scientific">Flavobacterium cheongpyeongense</name>
    <dbReference type="NCBI Taxonomy" id="2212651"/>
    <lineage>
        <taxon>Bacteria</taxon>
        <taxon>Pseudomonadati</taxon>
        <taxon>Bacteroidota</taxon>
        <taxon>Flavobacteriia</taxon>
        <taxon>Flavobacteriales</taxon>
        <taxon>Flavobacteriaceae</taxon>
        <taxon>Flavobacterium</taxon>
    </lineage>
</organism>
<dbReference type="EMBL" id="QJHK01000025">
    <property type="protein sequence ID" value="PXY39086.1"/>
    <property type="molecule type" value="Genomic_DNA"/>
</dbReference>
<keyword evidence="3" id="KW-1185">Reference proteome</keyword>
<protein>
    <submittedName>
        <fullName evidence="2">Glycosyl transferase</fullName>
    </submittedName>
</protein>
<dbReference type="InterPro" id="IPR001173">
    <property type="entry name" value="Glyco_trans_2-like"/>
</dbReference>
<dbReference type="InterPro" id="IPR029044">
    <property type="entry name" value="Nucleotide-diphossugar_trans"/>
</dbReference>
<dbReference type="InterPro" id="IPR050834">
    <property type="entry name" value="Glycosyltransf_2"/>
</dbReference>
<feature type="domain" description="Glycosyltransferase 2-like" evidence="1">
    <location>
        <begin position="3"/>
        <end position="147"/>
    </location>
</feature>
<dbReference type="Pfam" id="PF00535">
    <property type="entry name" value="Glycos_transf_2"/>
    <property type="match status" value="1"/>
</dbReference>
<keyword evidence="2" id="KW-0808">Transferase</keyword>
<comment type="caution">
    <text evidence="2">The sequence shown here is derived from an EMBL/GenBank/DDBJ whole genome shotgun (WGS) entry which is preliminary data.</text>
</comment>
<dbReference type="SUPFAM" id="SSF53448">
    <property type="entry name" value="Nucleotide-diphospho-sugar transferases"/>
    <property type="match status" value="1"/>
</dbReference>
<dbReference type="RefSeq" id="WP_110308329.1">
    <property type="nucleotide sequence ID" value="NZ_QJHK01000025.1"/>
</dbReference>
<dbReference type="GO" id="GO:0016740">
    <property type="term" value="F:transferase activity"/>
    <property type="evidence" value="ECO:0007669"/>
    <property type="project" value="UniProtKB-KW"/>
</dbReference>